<organism evidence="3 4">
    <name type="scientific">Hominibacterium faecale</name>
    <dbReference type="NCBI Taxonomy" id="2839743"/>
    <lineage>
        <taxon>Bacteria</taxon>
        <taxon>Bacillati</taxon>
        <taxon>Bacillota</taxon>
        <taxon>Clostridia</taxon>
        <taxon>Peptostreptococcales</taxon>
        <taxon>Anaerovoracaceae</taxon>
        <taxon>Hominibacterium</taxon>
    </lineage>
</organism>
<dbReference type="PANTHER" id="PTHR46797:SF1">
    <property type="entry name" value="METHYLPHOSPHONATE SYNTHASE"/>
    <property type="match status" value="1"/>
</dbReference>
<dbReference type="AlphaFoldDB" id="A0A9J6QZH5"/>
<proteinExistence type="predicted"/>
<name>A0A9J6QZH5_9FIRM</name>
<dbReference type="PROSITE" id="PS50943">
    <property type="entry name" value="HTH_CROC1"/>
    <property type="match status" value="1"/>
</dbReference>
<feature type="domain" description="HTH cro/C1-type" evidence="2">
    <location>
        <begin position="11"/>
        <end position="65"/>
    </location>
</feature>
<dbReference type="GO" id="GO:0003677">
    <property type="term" value="F:DNA binding"/>
    <property type="evidence" value="ECO:0007669"/>
    <property type="project" value="UniProtKB-KW"/>
</dbReference>
<evidence type="ECO:0000313" key="3">
    <source>
        <dbReference type="EMBL" id="MCU7380934.1"/>
    </source>
</evidence>
<dbReference type="Proteomes" id="UP001065549">
    <property type="component" value="Unassembled WGS sequence"/>
</dbReference>
<dbReference type="RefSeq" id="WP_269478278.1">
    <property type="nucleotide sequence ID" value="NZ_JAJAGH010000022.1"/>
</dbReference>
<dbReference type="SUPFAM" id="SSF47413">
    <property type="entry name" value="lambda repressor-like DNA-binding domains"/>
    <property type="match status" value="1"/>
</dbReference>
<comment type="caution">
    <text evidence="3">The sequence shown here is derived from an EMBL/GenBank/DDBJ whole genome shotgun (WGS) entry which is preliminary data.</text>
</comment>
<dbReference type="Pfam" id="PF01381">
    <property type="entry name" value="HTH_3"/>
    <property type="match status" value="1"/>
</dbReference>
<dbReference type="GO" id="GO:0005829">
    <property type="term" value="C:cytosol"/>
    <property type="evidence" value="ECO:0007669"/>
    <property type="project" value="TreeGrafter"/>
</dbReference>
<reference evidence="3" key="1">
    <citation type="submission" date="2022-09" db="EMBL/GenBank/DDBJ databases">
        <title>Culturomic study of gut microbiota in children with autism spectrum disorder.</title>
        <authorList>
            <person name="Efimov B.A."/>
            <person name="Chaplin A.V."/>
            <person name="Sokolova S.R."/>
            <person name="Pikina A.P."/>
            <person name="Korzhanova M."/>
            <person name="Belova V."/>
            <person name="Korostin D."/>
        </authorList>
    </citation>
    <scope>NUCLEOTIDE SEQUENCE</scope>
    <source>
        <strain evidence="3">ASD5510</strain>
    </source>
</reference>
<keyword evidence="4" id="KW-1185">Reference proteome</keyword>
<keyword evidence="1" id="KW-0238">DNA-binding</keyword>
<dbReference type="EMBL" id="JAOSHN010000017">
    <property type="protein sequence ID" value="MCU7380934.1"/>
    <property type="molecule type" value="Genomic_DNA"/>
</dbReference>
<evidence type="ECO:0000256" key="1">
    <source>
        <dbReference type="ARBA" id="ARBA00023125"/>
    </source>
</evidence>
<evidence type="ECO:0000259" key="2">
    <source>
        <dbReference type="PROSITE" id="PS50943"/>
    </source>
</evidence>
<protein>
    <submittedName>
        <fullName evidence="3">Helix-turn-helix domain-containing protein</fullName>
    </submittedName>
</protein>
<sequence>MTLQSNLSNVINAIRKTRGLTITEFSEELGISRSAMQTLLNGKCNPRMDTLEQISDRLNVDPSILISSNFSEEEWKLIFLFFNGIDAFCQLSEEDKRNAATLICELLHVFMKK</sequence>
<dbReference type="CDD" id="cd00093">
    <property type="entry name" value="HTH_XRE"/>
    <property type="match status" value="1"/>
</dbReference>
<dbReference type="PANTHER" id="PTHR46797">
    <property type="entry name" value="HTH-TYPE TRANSCRIPTIONAL REGULATOR"/>
    <property type="match status" value="1"/>
</dbReference>
<dbReference type="Gene3D" id="1.10.260.40">
    <property type="entry name" value="lambda repressor-like DNA-binding domains"/>
    <property type="match status" value="1"/>
</dbReference>
<dbReference type="InterPro" id="IPR001387">
    <property type="entry name" value="Cro/C1-type_HTH"/>
</dbReference>
<dbReference type="InterPro" id="IPR050807">
    <property type="entry name" value="TransReg_Diox_bact_type"/>
</dbReference>
<dbReference type="SMART" id="SM00530">
    <property type="entry name" value="HTH_XRE"/>
    <property type="match status" value="1"/>
</dbReference>
<gene>
    <name evidence="3" type="ORF">OBO34_21705</name>
</gene>
<accession>A0A9J6QZH5</accession>
<dbReference type="GO" id="GO:0003700">
    <property type="term" value="F:DNA-binding transcription factor activity"/>
    <property type="evidence" value="ECO:0007669"/>
    <property type="project" value="TreeGrafter"/>
</dbReference>
<evidence type="ECO:0000313" key="4">
    <source>
        <dbReference type="Proteomes" id="UP001065549"/>
    </source>
</evidence>
<dbReference type="InterPro" id="IPR010982">
    <property type="entry name" value="Lambda_DNA-bd_dom_sf"/>
</dbReference>